<feature type="domain" description="RNase H type-1" evidence="1">
    <location>
        <begin position="11"/>
        <end position="71"/>
    </location>
</feature>
<proteinExistence type="predicted"/>
<evidence type="ECO:0000313" key="3">
    <source>
        <dbReference type="Proteomes" id="UP000195402"/>
    </source>
</evidence>
<dbReference type="Proteomes" id="UP000195402">
    <property type="component" value="Unassembled WGS sequence"/>
</dbReference>
<dbReference type="PANTHER" id="PTHR47074:SF11">
    <property type="entry name" value="REVERSE TRANSCRIPTASE-LIKE PROTEIN"/>
    <property type="match status" value="1"/>
</dbReference>
<dbReference type="InterPro" id="IPR002156">
    <property type="entry name" value="RNaseH_domain"/>
</dbReference>
<dbReference type="InParanoid" id="A0A200PRF4"/>
<dbReference type="Pfam" id="PF13456">
    <property type="entry name" value="RVT_3"/>
    <property type="match status" value="1"/>
</dbReference>
<name>A0A200PRF4_MACCD</name>
<comment type="caution">
    <text evidence="2">The sequence shown here is derived from an EMBL/GenBank/DDBJ whole genome shotgun (WGS) entry which is preliminary data.</text>
</comment>
<evidence type="ECO:0000259" key="1">
    <source>
        <dbReference type="Pfam" id="PF13456"/>
    </source>
</evidence>
<reference evidence="2 3" key="1">
    <citation type="journal article" date="2017" name="Mol. Plant">
        <title>The Genome of Medicinal Plant Macleaya cordata Provides New Insights into Benzylisoquinoline Alkaloids Metabolism.</title>
        <authorList>
            <person name="Liu X."/>
            <person name="Liu Y."/>
            <person name="Huang P."/>
            <person name="Ma Y."/>
            <person name="Qing Z."/>
            <person name="Tang Q."/>
            <person name="Cao H."/>
            <person name="Cheng P."/>
            <person name="Zheng Y."/>
            <person name="Yuan Z."/>
            <person name="Zhou Y."/>
            <person name="Liu J."/>
            <person name="Tang Z."/>
            <person name="Zhuo Y."/>
            <person name="Zhang Y."/>
            <person name="Yu L."/>
            <person name="Huang J."/>
            <person name="Yang P."/>
            <person name="Peng Q."/>
            <person name="Zhang J."/>
            <person name="Jiang W."/>
            <person name="Zhang Z."/>
            <person name="Lin K."/>
            <person name="Ro D.K."/>
            <person name="Chen X."/>
            <person name="Xiong X."/>
            <person name="Shang Y."/>
            <person name="Huang S."/>
            <person name="Zeng J."/>
        </authorList>
    </citation>
    <scope>NUCLEOTIDE SEQUENCE [LARGE SCALE GENOMIC DNA]</scope>
    <source>
        <strain evidence="3">cv. BLH2017</strain>
        <tissue evidence="2">Root</tissue>
    </source>
</reference>
<gene>
    <name evidence="2" type="ORF">BVC80_9083g74</name>
</gene>
<dbReference type="Gene3D" id="3.30.420.10">
    <property type="entry name" value="Ribonuclease H-like superfamily/Ribonuclease H"/>
    <property type="match status" value="1"/>
</dbReference>
<dbReference type="GO" id="GO:0003676">
    <property type="term" value="F:nucleic acid binding"/>
    <property type="evidence" value="ECO:0007669"/>
    <property type="project" value="InterPro"/>
</dbReference>
<evidence type="ECO:0000313" key="2">
    <source>
        <dbReference type="EMBL" id="OVA00776.1"/>
    </source>
</evidence>
<dbReference type="GO" id="GO:0004523">
    <property type="term" value="F:RNA-DNA hybrid ribonuclease activity"/>
    <property type="evidence" value="ECO:0007669"/>
    <property type="project" value="InterPro"/>
</dbReference>
<dbReference type="InterPro" id="IPR036397">
    <property type="entry name" value="RNaseH_sf"/>
</dbReference>
<dbReference type="EMBL" id="MVGT01004287">
    <property type="protein sequence ID" value="OVA00776.1"/>
    <property type="molecule type" value="Genomic_DNA"/>
</dbReference>
<sequence>MIANQNRVLYHVSHQVQSGNSGIGILIRDNAGHFKAAKCIQLRTDSSEQAEGLAILAAIEWAKDLKLSKFLFTHRDSNRPADSLAKAARLSNNGSASFESPPPFIFDALTTDETSCVNITAQSSDNVATDSF</sequence>
<organism evidence="2 3">
    <name type="scientific">Macleaya cordata</name>
    <name type="common">Five-seeded plume-poppy</name>
    <name type="synonym">Bocconia cordata</name>
    <dbReference type="NCBI Taxonomy" id="56857"/>
    <lineage>
        <taxon>Eukaryota</taxon>
        <taxon>Viridiplantae</taxon>
        <taxon>Streptophyta</taxon>
        <taxon>Embryophyta</taxon>
        <taxon>Tracheophyta</taxon>
        <taxon>Spermatophyta</taxon>
        <taxon>Magnoliopsida</taxon>
        <taxon>Ranunculales</taxon>
        <taxon>Papaveraceae</taxon>
        <taxon>Papaveroideae</taxon>
        <taxon>Macleaya</taxon>
    </lineage>
</organism>
<dbReference type="PANTHER" id="PTHR47074">
    <property type="entry name" value="BNAC02G40300D PROTEIN"/>
    <property type="match status" value="1"/>
</dbReference>
<protein>
    <recommendedName>
        <fullName evidence="1">RNase H type-1 domain-containing protein</fullName>
    </recommendedName>
</protein>
<dbReference type="AlphaFoldDB" id="A0A200PRF4"/>
<accession>A0A200PRF4</accession>
<dbReference type="InterPro" id="IPR052929">
    <property type="entry name" value="RNase_H-like_EbsB-rel"/>
</dbReference>
<keyword evidence="3" id="KW-1185">Reference proteome</keyword>